<dbReference type="EMBL" id="JAVRJZ010000001">
    <property type="protein sequence ID" value="KAK2727651.1"/>
    <property type="molecule type" value="Genomic_DNA"/>
</dbReference>
<evidence type="ECO:0000313" key="1">
    <source>
        <dbReference type="EMBL" id="KAK2727651.1"/>
    </source>
</evidence>
<accession>A0AA88IPH1</accession>
<proteinExistence type="predicted"/>
<reference evidence="1" key="1">
    <citation type="submission" date="2023-07" db="EMBL/GenBank/DDBJ databases">
        <title>Chromosome-level genome assembly of Artemia franciscana.</title>
        <authorList>
            <person name="Jo E."/>
        </authorList>
    </citation>
    <scope>NUCLEOTIDE SEQUENCE</scope>
    <source>
        <tissue evidence="1">Whole body</tissue>
    </source>
</reference>
<dbReference type="Proteomes" id="UP001187531">
    <property type="component" value="Unassembled WGS sequence"/>
</dbReference>
<protein>
    <submittedName>
        <fullName evidence="1">Uncharacterized protein</fullName>
    </submittedName>
</protein>
<evidence type="ECO:0000313" key="2">
    <source>
        <dbReference type="Proteomes" id="UP001187531"/>
    </source>
</evidence>
<sequence length="148" mass="17476">MGKYQRKTERELHNEDALRNASFDVLHGSKLQPVAKATGFLRRTIGRAFERLKKLENLNSVNFKKEYDFKSVFSEEEERQLWDYLTTACAMHHSPARSICCKLAYELAVTKAQRYLRAEPKEWQLEENRLFPLWSEVTLLVTQPRQRA</sequence>
<comment type="caution">
    <text evidence="1">The sequence shown here is derived from an EMBL/GenBank/DDBJ whole genome shotgun (WGS) entry which is preliminary data.</text>
</comment>
<keyword evidence="2" id="KW-1185">Reference proteome</keyword>
<organism evidence="1 2">
    <name type="scientific">Artemia franciscana</name>
    <name type="common">Brine shrimp</name>
    <name type="synonym">Artemia sanfranciscana</name>
    <dbReference type="NCBI Taxonomy" id="6661"/>
    <lineage>
        <taxon>Eukaryota</taxon>
        <taxon>Metazoa</taxon>
        <taxon>Ecdysozoa</taxon>
        <taxon>Arthropoda</taxon>
        <taxon>Crustacea</taxon>
        <taxon>Branchiopoda</taxon>
        <taxon>Anostraca</taxon>
        <taxon>Artemiidae</taxon>
        <taxon>Artemia</taxon>
    </lineage>
</organism>
<dbReference type="AlphaFoldDB" id="A0AA88IPH1"/>
<name>A0AA88IPH1_ARTSF</name>
<gene>
    <name evidence="1" type="ORF">QYM36_008213</name>
</gene>